<dbReference type="SUPFAM" id="SSF103084">
    <property type="entry name" value="Holliday junction resolvase RusA"/>
    <property type="match status" value="1"/>
</dbReference>
<dbReference type="InterPro" id="IPR036614">
    <property type="entry name" value="RusA-like_sf"/>
</dbReference>
<evidence type="ECO:0000313" key="2">
    <source>
        <dbReference type="EMBL" id="MEV0367538.1"/>
    </source>
</evidence>
<feature type="region of interest" description="Disordered" evidence="1">
    <location>
        <begin position="1"/>
        <end position="23"/>
    </location>
</feature>
<dbReference type="InterPro" id="IPR008822">
    <property type="entry name" value="Endonuclease_RusA-like"/>
</dbReference>
<name>A0ABV3FIK5_9NOCA</name>
<dbReference type="Proteomes" id="UP001551658">
    <property type="component" value="Unassembled WGS sequence"/>
</dbReference>
<evidence type="ECO:0000256" key="1">
    <source>
        <dbReference type="SAM" id="MobiDB-lite"/>
    </source>
</evidence>
<organism evidence="2 3">
    <name type="scientific">Nocardia fusca</name>
    <dbReference type="NCBI Taxonomy" id="941183"/>
    <lineage>
        <taxon>Bacteria</taxon>
        <taxon>Bacillati</taxon>
        <taxon>Actinomycetota</taxon>
        <taxon>Actinomycetes</taxon>
        <taxon>Mycobacteriales</taxon>
        <taxon>Nocardiaceae</taxon>
        <taxon>Nocardia</taxon>
    </lineage>
</organism>
<evidence type="ECO:0000313" key="3">
    <source>
        <dbReference type="Proteomes" id="UP001551658"/>
    </source>
</evidence>
<dbReference type="RefSeq" id="WP_357987254.1">
    <property type="nucleotide sequence ID" value="NZ_JBFAIH010000031.1"/>
</dbReference>
<proteinExistence type="predicted"/>
<comment type="caution">
    <text evidence="2">The sequence shown here is derived from an EMBL/GenBank/DDBJ whole genome shotgun (WGS) entry which is preliminary data.</text>
</comment>
<accession>A0ABV3FIK5</accession>
<sequence>MTHHVLDIPLPRPPLTSNQQRGAHWSKVKAARDAVAWHIRSAGGDTLPHLDRCHVSITWHAPDRRTRDAGSLHAFGKAAIDALVDLGVLAKDDADHVLSESYSVQQGSDHPRITITLTAEDAA</sequence>
<dbReference type="Pfam" id="PF05866">
    <property type="entry name" value="RusA"/>
    <property type="match status" value="1"/>
</dbReference>
<reference evidence="2 3" key="1">
    <citation type="submission" date="2024-06" db="EMBL/GenBank/DDBJ databases">
        <title>The Natural Products Discovery Center: Release of the First 8490 Sequenced Strains for Exploring Actinobacteria Biosynthetic Diversity.</title>
        <authorList>
            <person name="Kalkreuter E."/>
            <person name="Kautsar S.A."/>
            <person name="Yang D."/>
            <person name="Bader C.D."/>
            <person name="Teijaro C.N."/>
            <person name="Fluegel L."/>
            <person name="Davis C.M."/>
            <person name="Simpson J.R."/>
            <person name="Lauterbach L."/>
            <person name="Steele A.D."/>
            <person name="Gui C."/>
            <person name="Meng S."/>
            <person name="Li G."/>
            <person name="Viehrig K."/>
            <person name="Ye F."/>
            <person name="Su P."/>
            <person name="Kiefer A.F."/>
            <person name="Nichols A."/>
            <person name="Cepeda A.J."/>
            <person name="Yan W."/>
            <person name="Fan B."/>
            <person name="Jiang Y."/>
            <person name="Adhikari A."/>
            <person name="Zheng C.-J."/>
            <person name="Schuster L."/>
            <person name="Cowan T.M."/>
            <person name="Smanski M.J."/>
            <person name="Chevrette M.G."/>
            <person name="De Carvalho L.P.S."/>
            <person name="Shen B."/>
        </authorList>
    </citation>
    <scope>NUCLEOTIDE SEQUENCE [LARGE SCALE GENOMIC DNA]</scope>
    <source>
        <strain evidence="2 3">NPDC050671</strain>
    </source>
</reference>
<gene>
    <name evidence="2" type="ORF">AB0H72_33115</name>
</gene>
<protein>
    <recommendedName>
        <fullName evidence="4">RusA-like resolvase</fullName>
    </recommendedName>
</protein>
<dbReference type="Gene3D" id="3.30.1330.70">
    <property type="entry name" value="Holliday junction resolvase RusA"/>
    <property type="match status" value="1"/>
</dbReference>
<dbReference type="EMBL" id="JBFAIH010000031">
    <property type="protein sequence ID" value="MEV0367538.1"/>
    <property type="molecule type" value="Genomic_DNA"/>
</dbReference>
<evidence type="ECO:0008006" key="4">
    <source>
        <dbReference type="Google" id="ProtNLM"/>
    </source>
</evidence>
<keyword evidence="3" id="KW-1185">Reference proteome</keyword>